<name>A0A4R1MU14_9FIRM</name>
<dbReference type="Gene3D" id="2.30.42.10">
    <property type="match status" value="1"/>
</dbReference>
<keyword evidence="1" id="KW-0812">Transmembrane</keyword>
<dbReference type="SMART" id="SM00228">
    <property type="entry name" value="PDZ"/>
    <property type="match status" value="1"/>
</dbReference>
<organism evidence="3 4">
    <name type="scientific">Natranaerovirga hydrolytica</name>
    <dbReference type="NCBI Taxonomy" id="680378"/>
    <lineage>
        <taxon>Bacteria</taxon>
        <taxon>Bacillati</taxon>
        <taxon>Bacillota</taxon>
        <taxon>Clostridia</taxon>
        <taxon>Lachnospirales</taxon>
        <taxon>Natranaerovirgaceae</taxon>
        <taxon>Natranaerovirga</taxon>
    </lineage>
</organism>
<protein>
    <recommendedName>
        <fullName evidence="2">PDZ domain-containing protein</fullName>
    </recommendedName>
</protein>
<feature type="transmembrane region" description="Helical" evidence="1">
    <location>
        <begin position="255"/>
        <end position="275"/>
    </location>
</feature>
<reference evidence="3 4" key="1">
    <citation type="submission" date="2019-03" db="EMBL/GenBank/DDBJ databases">
        <title>Genomic Encyclopedia of Type Strains, Phase IV (KMG-IV): sequencing the most valuable type-strain genomes for metagenomic binning, comparative biology and taxonomic classification.</title>
        <authorList>
            <person name="Goeker M."/>
        </authorList>
    </citation>
    <scope>NUCLEOTIDE SEQUENCE [LARGE SCALE GENOMIC DNA]</scope>
    <source>
        <strain evidence="3 4">DSM 24176</strain>
    </source>
</reference>
<dbReference type="InterPro" id="IPR041489">
    <property type="entry name" value="PDZ_6"/>
</dbReference>
<dbReference type="AlphaFoldDB" id="A0A4R1MU14"/>
<dbReference type="OrthoDB" id="198399at2"/>
<dbReference type="Proteomes" id="UP000294545">
    <property type="component" value="Unassembled WGS sequence"/>
</dbReference>
<evidence type="ECO:0000256" key="1">
    <source>
        <dbReference type="SAM" id="Phobius"/>
    </source>
</evidence>
<gene>
    <name evidence="3" type="ORF">EDC19_1666</name>
</gene>
<dbReference type="RefSeq" id="WP_132282377.1">
    <property type="nucleotide sequence ID" value="NZ_SMGQ01000012.1"/>
</dbReference>
<keyword evidence="4" id="KW-1185">Reference proteome</keyword>
<feature type="transmembrane region" description="Helical" evidence="1">
    <location>
        <begin position="179"/>
        <end position="198"/>
    </location>
</feature>
<dbReference type="InterPro" id="IPR001478">
    <property type="entry name" value="PDZ"/>
</dbReference>
<accession>A0A4R1MU14</accession>
<proteinExistence type="predicted"/>
<dbReference type="InterPro" id="IPR036034">
    <property type="entry name" value="PDZ_sf"/>
</dbReference>
<feature type="transmembrane region" description="Helical" evidence="1">
    <location>
        <begin position="137"/>
        <end position="158"/>
    </location>
</feature>
<feature type="transmembrane region" description="Helical" evidence="1">
    <location>
        <begin position="82"/>
        <end position="99"/>
    </location>
</feature>
<keyword evidence="1" id="KW-0472">Membrane</keyword>
<feature type="domain" description="PDZ" evidence="2">
    <location>
        <begin position="276"/>
        <end position="367"/>
    </location>
</feature>
<feature type="transmembrane region" description="Helical" evidence="1">
    <location>
        <begin position="6"/>
        <end position="34"/>
    </location>
</feature>
<dbReference type="SUPFAM" id="SSF50156">
    <property type="entry name" value="PDZ domain-like"/>
    <property type="match status" value="1"/>
</dbReference>
<evidence type="ECO:0000313" key="4">
    <source>
        <dbReference type="Proteomes" id="UP000294545"/>
    </source>
</evidence>
<evidence type="ECO:0000313" key="3">
    <source>
        <dbReference type="EMBL" id="TCK93473.1"/>
    </source>
</evidence>
<keyword evidence="1" id="KW-1133">Transmembrane helix</keyword>
<feature type="transmembrane region" description="Helical" evidence="1">
    <location>
        <begin position="55"/>
        <end position="76"/>
    </location>
</feature>
<evidence type="ECO:0000259" key="2">
    <source>
        <dbReference type="SMART" id="SM00228"/>
    </source>
</evidence>
<feature type="transmembrane region" description="Helical" evidence="1">
    <location>
        <begin position="106"/>
        <end position="125"/>
    </location>
</feature>
<feature type="transmembrane region" description="Helical" evidence="1">
    <location>
        <begin position="218"/>
        <end position="235"/>
    </location>
</feature>
<dbReference type="EMBL" id="SMGQ01000012">
    <property type="protein sequence ID" value="TCK93473.1"/>
    <property type="molecule type" value="Genomic_DNA"/>
</dbReference>
<sequence length="420" mass="47735">MIVLEIIHLTLLSTAKAVFTSAYFLVIVFVFYMLRKSQVINLYGYKERFHSANQLIESVLQGIVIGVMGSVVMVIVGLPIKLSAAVLLLLPIAIILSLIHPRFLCFSYALGILACFSFILNGQNYFGINMPNLEIDISGLMALVGVLHLMEAILIYFVGDKNPIPIITKKNNKVIMGYILQRFWPIPFSILALNIGTIDGNVIDMPSWWPIIKPALDMNTMYFFALLPIISALGYRTITFSYEPKEKARASSMKLSLYSIVLILFAMFSVHNPIIKIIGVMYMVIAHEGIMQWDQLVEHIKKPIYTLPKQGVRVISIQSNGIADKLGMEVGDVIHRINGIDVKDTKDYKEVIEENYNFFTIDVEKKDGKKVQLDYQMLNTSKNLGLNYLPENPKIIYQYETLNEFNLLHIIFKKLKKEVK</sequence>
<comment type="caution">
    <text evidence="3">The sequence shown here is derived from an EMBL/GenBank/DDBJ whole genome shotgun (WGS) entry which is preliminary data.</text>
</comment>
<dbReference type="Pfam" id="PF17820">
    <property type="entry name" value="PDZ_6"/>
    <property type="match status" value="1"/>
</dbReference>